<dbReference type="AlphaFoldDB" id="G5KDR6"/>
<evidence type="ECO:0000313" key="4">
    <source>
        <dbReference type="Proteomes" id="UP000005388"/>
    </source>
</evidence>
<gene>
    <name evidence="3" type="ORF">STRUR_1934</name>
</gene>
<comment type="caution">
    <text evidence="3">The sequence shown here is derived from an EMBL/GenBank/DDBJ whole genome shotgun (WGS) entry which is preliminary data.</text>
</comment>
<dbReference type="InterPro" id="IPR003439">
    <property type="entry name" value="ABC_transporter-like_ATP-bd"/>
</dbReference>
<accession>G5KDR6</accession>
<organism evidence="3 4">
    <name type="scientific">Streptococcus urinalis 2285-97</name>
    <dbReference type="NCBI Taxonomy" id="764291"/>
    <lineage>
        <taxon>Bacteria</taxon>
        <taxon>Bacillati</taxon>
        <taxon>Bacillota</taxon>
        <taxon>Bacilli</taxon>
        <taxon>Lactobacillales</taxon>
        <taxon>Streptococcaceae</taxon>
        <taxon>Streptococcus</taxon>
    </lineage>
</organism>
<evidence type="ECO:0000259" key="2">
    <source>
        <dbReference type="Pfam" id="PF00005"/>
    </source>
</evidence>
<dbReference type="PANTHER" id="PTHR42781">
    <property type="entry name" value="SPERMIDINE/PUTRESCINE IMPORT ATP-BINDING PROTEIN POTA"/>
    <property type="match status" value="1"/>
</dbReference>
<keyword evidence="3" id="KW-0067">ATP-binding</keyword>
<keyword evidence="1" id="KW-0813">Transport</keyword>
<dbReference type="SUPFAM" id="SSF52540">
    <property type="entry name" value="P-loop containing nucleoside triphosphate hydrolases"/>
    <property type="match status" value="1"/>
</dbReference>
<feature type="domain" description="ABC transporter" evidence="2">
    <location>
        <begin position="18"/>
        <end position="129"/>
    </location>
</feature>
<dbReference type="InterPro" id="IPR027417">
    <property type="entry name" value="P-loop_NTPase"/>
</dbReference>
<sequence>MIHVKNLSKNINGHIIFQDVNIDISEGELIAITGPSGCGKTTLLNILGLIDDDYTGTYQFENVQNIKSNTHQSQKIIREKINYLFQNFALIDNETVFNNLKLALKYVKLSKSEKRKMITTMLEEVGLAHKID</sequence>
<dbReference type="InterPro" id="IPR050093">
    <property type="entry name" value="ABC_SmlMolc_Importer"/>
</dbReference>
<dbReference type="EMBL" id="AEUZ02000001">
    <property type="protein sequence ID" value="EHJ55838.1"/>
    <property type="molecule type" value="Genomic_DNA"/>
</dbReference>
<dbReference type="STRING" id="764291.STRUR_1934"/>
<keyword evidence="4" id="KW-1185">Reference proteome</keyword>
<dbReference type="GO" id="GO:0005524">
    <property type="term" value="F:ATP binding"/>
    <property type="evidence" value="ECO:0007669"/>
    <property type="project" value="UniProtKB-KW"/>
</dbReference>
<dbReference type="Proteomes" id="UP000005388">
    <property type="component" value="Unassembled WGS sequence"/>
</dbReference>
<dbReference type="Pfam" id="PF00005">
    <property type="entry name" value="ABC_tran"/>
    <property type="match status" value="1"/>
</dbReference>
<dbReference type="PANTHER" id="PTHR42781:SF9">
    <property type="entry name" value="AMINO ACID ABC TRANSPORTER, ATP-BINDING PROTEIN-RELATED"/>
    <property type="match status" value="1"/>
</dbReference>
<dbReference type="GO" id="GO:0016887">
    <property type="term" value="F:ATP hydrolysis activity"/>
    <property type="evidence" value="ECO:0007669"/>
    <property type="project" value="InterPro"/>
</dbReference>
<proteinExistence type="predicted"/>
<dbReference type="eggNOG" id="COG1136">
    <property type="taxonomic scope" value="Bacteria"/>
</dbReference>
<protein>
    <submittedName>
        <fullName evidence="3">ABC transporter, ATP-binding protein</fullName>
    </submittedName>
</protein>
<reference evidence="3 4" key="1">
    <citation type="journal article" date="2014" name="Int. J. Syst. Evol. Microbiol.">
        <title>Phylogenomics and the dynamic genome evolution of the genus Streptococcus.</title>
        <authorList>
            <consortium name="The Broad Institute Genome Sequencing Platform"/>
            <person name="Richards V.P."/>
            <person name="Palmer S.R."/>
            <person name="Pavinski Bitar P.D."/>
            <person name="Qin X."/>
            <person name="Weinstock G.M."/>
            <person name="Highlander S.K."/>
            <person name="Town C.D."/>
            <person name="Burne R.A."/>
            <person name="Stanhope M.J."/>
        </authorList>
    </citation>
    <scope>NUCLEOTIDE SEQUENCE [LARGE SCALE GENOMIC DNA]</scope>
    <source>
        <strain evidence="3 4">2285-97</strain>
    </source>
</reference>
<keyword evidence="3" id="KW-0547">Nucleotide-binding</keyword>
<evidence type="ECO:0000313" key="3">
    <source>
        <dbReference type="EMBL" id="EHJ55838.1"/>
    </source>
</evidence>
<name>G5KDR6_9STRE</name>
<evidence type="ECO:0000256" key="1">
    <source>
        <dbReference type="ARBA" id="ARBA00022448"/>
    </source>
</evidence>
<dbReference type="Gene3D" id="3.40.50.300">
    <property type="entry name" value="P-loop containing nucleotide triphosphate hydrolases"/>
    <property type="match status" value="1"/>
</dbReference>